<dbReference type="AlphaFoldDB" id="A0A1F8GXA9"/>
<dbReference type="GO" id="GO:0005737">
    <property type="term" value="C:cytoplasm"/>
    <property type="evidence" value="ECO:0007669"/>
    <property type="project" value="TreeGrafter"/>
</dbReference>
<feature type="domain" description="Metallo-beta-lactamase" evidence="1">
    <location>
        <begin position="66"/>
        <end position="262"/>
    </location>
</feature>
<dbReference type="Gene3D" id="3.60.15.10">
    <property type="entry name" value="Ribonuclease Z/Hydroxyacylglutathione hydrolase-like"/>
    <property type="match status" value="1"/>
</dbReference>
<comment type="caution">
    <text evidence="2">The sequence shown here is derived from an EMBL/GenBank/DDBJ whole genome shotgun (WGS) entry which is preliminary data.</text>
</comment>
<dbReference type="InterPro" id="IPR024884">
    <property type="entry name" value="NAPE-PLD"/>
</dbReference>
<dbReference type="Proteomes" id="UP000179047">
    <property type="component" value="Unassembled WGS sequence"/>
</dbReference>
<evidence type="ECO:0000259" key="1">
    <source>
        <dbReference type="Pfam" id="PF12706"/>
    </source>
</evidence>
<dbReference type="PANTHER" id="PTHR15032:SF4">
    <property type="entry name" value="N-ACYL-PHOSPHATIDYLETHANOLAMINE-HYDROLYZING PHOSPHOLIPASE D"/>
    <property type="match status" value="1"/>
</dbReference>
<dbReference type="Pfam" id="PF12706">
    <property type="entry name" value="Lactamase_B_2"/>
    <property type="match status" value="1"/>
</dbReference>
<organism evidence="2 3">
    <name type="scientific">Candidatus Yanofskybacteria bacterium RIFCSPLOWO2_01_FULL_49_25</name>
    <dbReference type="NCBI Taxonomy" id="1802701"/>
    <lineage>
        <taxon>Bacteria</taxon>
        <taxon>Candidatus Yanofskyibacteriota</taxon>
    </lineage>
</organism>
<dbReference type="InterPro" id="IPR036866">
    <property type="entry name" value="RibonucZ/Hydroxyglut_hydro"/>
</dbReference>
<dbReference type="GO" id="GO:0070290">
    <property type="term" value="F:N-acylphosphatidylethanolamine-specific phospholipase D activity"/>
    <property type="evidence" value="ECO:0007669"/>
    <property type="project" value="InterPro"/>
</dbReference>
<dbReference type="EMBL" id="MGKP01000008">
    <property type="protein sequence ID" value="OGN29296.1"/>
    <property type="molecule type" value="Genomic_DNA"/>
</dbReference>
<dbReference type="PANTHER" id="PTHR15032">
    <property type="entry name" value="N-ACYL-PHOSPHATIDYLETHANOLAMINE-HYDROLYZING PHOSPHOLIPASE D"/>
    <property type="match status" value="1"/>
</dbReference>
<dbReference type="InterPro" id="IPR001279">
    <property type="entry name" value="Metallo-B-lactamas"/>
</dbReference>
<reference evidence="2 3" key="1">
    <citation type="journal article" date="2016" name="Nat. Commun.">
        <title>Thousands of microbial genomes shed light on interconnected biogeochemical processes in an aquifer system.</title>
        <authorList>
            <person name="Anantharaman K."/>
            <person name="Brown C.T."/>
            <person name="Hug L.A."/>
            <person name="Sharon I."/>
            <person name="Castelle C.J."/>
            <person name="Probst A.J."/>
            <person name="Thomas B.C."/>
            <person name="Singh A."/>
            <person name="Wilkins M.J."/>
            <person name="Karaoz U."/>
            <person name="Brodie E.L."/>
            <person name="Williams K.H."/>
            <person name="Hubbard S.S."/>
            <person name="Banfield J.F."/>
        </authorList>
    </citation>
    <scope>NUCLEOTIDE SEQUENCE [LARGE SCALE GENOMIC DNA]</scope>
</reference>
<accession>A0A1F8GXA9</accession>
<name>A0A1F8GXA9_9BACT</name>
<dbReference type="PIRSF" id="PIRSF038896">
    <property type="entry name" value="NAPE-PLD"/>
    <property type="match status" value="1"/>
</dbReference>
<sequence>MKVIHPQKATILGFLRWRLMLGMHTGWPKWIDAQPGLRPVERVGNGELIVTFINHATMLLQCDGLNILTDPTWSMRSSPFAWFGPRRVRPPGIRFEDLPPIDVVLVSHNHYDHMDIPTLRRLEEAHHPLILVGSKSAGFLKKKGVARTQELVTWEQTTIGQTKIHFVPAQHWSQRTLWDNNKMLWGGFVIEAKYGTIYFAGDTGYGPFVDEIHERFPKIYLALLPLGSYEPRWMMHKNHINPQEAVLVHKRLGARISIGMHFGTFRLGAETIDDPLADLIAEYAKESVKPDEFITLGFGEARKFLPAP</sequence>
<dbReference type="STRING" id="1802701.A3A33_03700"/>
<evidence type="ECO:0000313" key="3">
    <source>
        <dbReference type="Proteomes" id="UP000179047"/>
    </source>
</evidence>
<dbReference type="SUPFAM" id="SSF56281">
    <property type="entry name" value="Metallo-hydrolase/oxidoreductase"/>
    <property type="match status" value="1"/>
</dbReference>
<proteinExistence type="predicted"/>
<protein>
    <recommendedName>
        <fullName evidence="1">Metallo-beta-lactamase domain-containing protein</fullName>
    </recommendedName>
</protein>
<dbReference type="GO" id="GO:0008270">
    <property type="term" value="F:zinc ion binding"/>
    <property type="evidence" value="ECO:0007669"/>
    <property type="project" value="InterPro"/>
</dbReference>
<gene>
    <name evidence="2" type="ORF">A3A33_03700</name>
</gene>
<evidence type="ECO:0000313" key="2">
    <source>
        <dbReference type="EMBL" id="OGN29296.1"/>
    </source>
</evidence>